<organism evidence="6 7">
    <name type="scientific">Thermoflexus hugenholtzii JAD2</name>
    <dbReference type="NCBI Taxonomy" id="877466"/>
    <lineage>
        <taxon>Bacteria</taxon>
        <taxon>Bacillati</taxon>
        <taxon>Chloroflexota</taxon>
        <taxon>Thermoflexia</taxon>
        <taxon>Thermoflexales</taxon>
        <taxon>Thermoflexaceae</taxon>
        <taxon>Thermoflexus</taxon>
    </lineage>
</organism>
<dbReference type="GO" id="GO:0016787">
    <property type="term" value="F:hydrolase activity"/>
    <property type="evidence" value="ECO:0007669"/>
    <property type="project" value="UniProtKB-KW"/>
</dbReference>
<dbReference type="Pfam" id="PF00565">
    <property type="entry name" value="SNase"/>
    <property type="match status" value="1"/>
</dbReference>
<evidence type="ECO:0000313" key="7">
    <source>
        <dbReference type="Proteomes" id="UP000197025"/>
    </source>
</evidence>
<evidence type="ECO:0000256" key="1">
    <source>
        <dbReference type="ARBA" id="ARBA00022722"/>
    </source>
</evidence>
<protein>
    <submittedName>
        <fullName evidence="6">Micrococcal nuclease</fullName>
    </submittedName>
</protein>
<feature type="region of interest" description="Disordered" evidence="4">
    <location>
        <begin position="233"/>
        <end position="258"/>
    </location>
</feature>
<dbReference type="InParanoid" id="A0A212QKX0"/>
<dbReference type="PROSITE" id="PS50830">
    <property type="entry name" value="TNASE_3"/>
    <property type="match status" value="1"/>
</dbReference>
<feature type="compositionally biased region" description="Pro residues" evidence="4">
    <location>
        <begin position="76"/>
        <end position="86"/>
    </location>
</feature>
<dbReference type="InterPro" id="IPR016071">
    <property type="entry name" value="Staphylococal_nuclease_OB-fold"/>
</dbReference>
<proteinExistence type="predicted"/>
<reference evidence="7" key="1">
    <citation type="submission" date="2017-06" db="EMBL/GenBank/DDBJ databases">
        <authorList>
            <person name="Varghese N."/>
            <person name="Submissions S."/>
        </authorList>
    </citation>
    <scope>NUCLEOTIDE SEQUENCE [LARGE SCALE GENOMIC DNA]</scope>
    <source>
        <strain evidence="7">JAD2</strain>
    </source>
</reference>
<dbReference type="EMBL" id="FYEK01000008">
    <property type="protein sequence ID" value="SNB59995.1"/>
    <property type="molecule type" value="Genomic_DNA"/>
</dbReference>
<keyword evidence="3" id="KW-0378">Hydrolase</keyword>
<keyword evidence="7" id="KW-1185">Reference proteome</keyword>
<keyword evidence="2" id="KW-0255">Endonuclease</keyword>
<dbReference type="PANTHER" id="PTHR12302">
    <property type="entry name" value="EBNA2 BINDING PROTEIN P100"/>
    <property type="match status" value="1"/>
</dbReference>
<gene>
    <name evidence="6" type="ORF">SAMN02746019_00002830</name>
</gene>
<sequence length="312" mass="33530">MISLSWLWRIVGELPEIRVLLGLMLVACAPGPAPVPARSPEASVMIPTSIMIFPPATQVVPLASPTTAIAPAVSPIPTPAPPPPTLSPMSAPAPRSEALRSLPGADCVPPGRPVQPARLVRILDGDTIDVQIEGRTYRVRYIGIDAPERGQAFYAEATAANRRLLGSGPLRLVRDVSETDRYGRLLRYVFAGDVFVNRALVEGGYAQVMTVPPDVSCAQTFLAAEREARSAGRGLWGLPPPTATPIRIQPTRTPAPTPERGNCHPAYPTVCIPPPPPDLDCGDIPYRNFPVDHRYGDPHRFDGDKDGIGCER</sequence>
<dbReference type="SMART" id="SM00318">
    <property type="entry name" value="SNc"/>
    <property type="match status" value="1"/>
</dbReference>
<keyword evidence="1" id="KW-0540">Nuclease</keyword>
<evidence type="ECO:0000259" key="5">
    <source>
        <dbReference type="PROSITE" id="PS50830"/>
    </source>
</evidence>
<evidence type="ECO:0000256" key="3">
    <source>
        <dbReference type="ARBA" id="ARBA00022801"/>
    </source>
</evidence>
<dbReference type="GO" id="GO:0004519">
    <property type="term" value="F:endonuclease activity"/>
    <property type="evidence" value="ECO:0007669"/>
    <property type="project" value="UniProtKB-KW"/>
</dbReference>
<dbReference type="Gene3D" id="2.40.50.90">
    <property type="match status" value="1"/>
</dbReference>
<evidence type="ECO:0000256" key="4">
    <source>
        <dbReference type="SAM" id="MobiDB-lite"/>
    </source>
</evidence>
<dbReference type="AlphaFoldDB" id="A0A212QKX0"/>
<name>A0A212QKX0_9CHLR</name>
<dbReference type="PANTHER" id="PTHR12302:SF3">
    <property type="entry name" value="SERINE_THREONINE-PROTEIN KINASE 31"/>
    <property type="match status" value="1"/>
</dbReference>
<dbReference type="SUPFAM" id="SSF50199">
    <property type="entry name" value="Staphylococcal nuclease"/>
    <property type="match status" value="1"/>
</dbReference>
<accession>A0A212QKX0</accession>
<evidence type="ECO:0000256" key="2">
    <source>
        <dbReference type="ARBA" id="ARBA00022759"/>
    </source>
</evidence>
<dbReference type="RefSeq" id="WP_200808052.1">
    <property type="nucleotide sequence ID" value="NZ_FYEK01000008.1"/>
</dbReference>
<dbReference type="InterPro" id="IPR035437">
    <property type="entry name" value="SNase_OB-fold_sf"/>
</dbReference>
<dbReference type="Proteomes" id="UP000197025">
    <property type="component" value="Unassembled WGS sequence"/>
</dbReference>
<evidence type="ECO:0000313" key="6">
    <source>
        <dbReference type="EMBL" id="SNB59995.1"/>
    </source>
</evidence>
<feature type="region of interest" description="Disordered" evidence="4">
    <location>
        <begin position="76"/>
        <end position="95"/>
    </location>
</feature>
<feature type="domain" description="TNase-like" evidence="5">
    <location>
        <begin position="113"/>
        <end position="238"/>
    </location>
</feature>